<gene>
    <name evidence="3" type="ORF">DDQ68_13090</name>
</gene>
<dbReference type="AlphaFoldDB" id="A0A2Z3GQR2"/>
<feature type="chain" id="PRO_5016314616" description="DUF6970 domain-containing protein" evidence="1">
    <location>
        <begin position="20"/>
        <end position="121"/>
    </location>
</feature>
<proteinExistence type="predicted"/>
<evidence type="ECO:0000313" key="3">
    <source>
        <dbReference type="EMBL" id="AWM33636.1"/>
    </source>
</evidence>
<reference evidence="4" key="1">
    <citation type="submission" date="2018-04" db="EMBL/GenBank/DDBJ databases">
        <title>Complete genome of Antarctic heterotrophic bacterium Hymenobacter nivis.</title>
        <authorList>
            <person name="Terashima M."/>
        </authorList>
    </citation>
    <scope>NUCLEOTIDE SEQUENCE [LARGE SCALE GENOMIC DNA]</scope>
    <source>
        <strain evidence="4">NBRC 111535</strain>
    </source>
</reference>
<dbReference type="RefSeq" id="WP_109656690.1">
    <property type="nucleotide sequence ID" value="NZ_CP029145.1"/>
</dbReference>
<feature type="signal peptide" evidence="1">
    <location>
        <begin position="1"/>
        <end position="19"/>
    </location>
</feature>
<sequence length="121" mass="13176">MIQLRLFCLAAFGSLPLLASQCSPAASEPGPQCSASIQAKIAELEALPKSNPAYEVWQYTFRGQPVYLVTAPCCDQYETLYDACLNVLCAPGGGLSGQGDGRCPEFYRLAADRQLVWRDPR</sequence>
<dbReference type="EMBL" id="CP029145">
    <property type="protein sequence ID" value="AWM33636.1"/>
    <property type="molecule type" value="Genomic_DNA"/>
</dbReference>
<organism evidence="3 4">
    <name type="scientific">Hymenobacter nivis</name>
    <dbReference type="NCBI Taxonomy" id="1850093"/>
    <lineage>
        <taxon>Bacteria</taxon>
        <taxon>Pseudomonadati</taxon>
        <taxon>Bacteroidota</taxon>
        <taxon>Cytophagia</taxon>
        <taxon>Cytophagales</taxon>
        <taxon>Hymenobacteraceae</taxon>
        <taxon>Hymenobacter</taxon>
    </lineage>
</organism>
<feature type="domain" description="DUF6970" evidence="2">
    <location>
        <begin position="43"/>
        <end position="119"/>
    </location>
</feature>
<evidence type="ECO:0000259" key="2">
    <source>
        <dbReference type="Pfam" id="PF22311"/>
    </source>
</evidence>
<evidence type="ECO:0000256" key="1">
    <source>
        <dbReference type="SAM" id="SignalP"/>
    </source>
</evidence>
<dbReference type="InterPro" id="IPR054243">
    <property type="entry name" value="DUF6970"/>
</dbReference>
<dbReference type="OrthoDB" id="676710at2"/>
<name>A0A2Z3GQR2_9BACT</name>
<dbReference type="Pfam" id="PF22311">
    <property type="entry name" value="DUF6970"/>
    <property type="match status" value="1"/>
</dbReference>
<protein>
    <recommendedName>
        <fullName evidence="2">DUF6970 domain-containing protein</fullName>
    </recommendedName>
</protein>
<keyword evidence="1" id="KW-0732">Signal</keyword>
<evidence type="ECO:0000313" key="4">
    <source>
        <dbReference type="Proteomes" id="UP000245999"/>
    </source>
</evidence>
<dbReference type="KEGG" id="hnv:DDQ68_13090"/>
<keyword evidence="4" id="KW-1185">Reference proteome</keyword>
<accession>A0A2Z3GQR2</accession>
<dbReference type="Proteomes" id="UP000245999">
    <property type="component" value="Chromosome"/>
</dbReference>